<proteinExistence type="predicted"/>
<sequence>MLLIKNGKVLTMSGKNYERGCVLVHNGKIKKIGDKIEETPDMEVIDAEGCIVMPGIIDAHCHIGLVEENMGFEGDDINEASNPVVPELRAIDGINPMDVAFDDAVKAGITGVMTGPGSGNVMGGQFVFMKTKGKCVDDMVMLEPSAVKVAFGENPKRFYGKKGKMPVTRMATAALLRGILTKAKFYMAKKNKALRDGELFEEDFKLESLIPVLERKIPLKAHAHRADDILTAIRIAEEFNVKMTLDHCTEGHLISEYVKKSQFPAIVGPSLTSRSKIELQNKTFKTPGILAKAGVKVAIMTDHPVIPVGYLPICAGLAAKDGLGVEEAYKAITINSAEICGVSDRVGSLEEGKDADIAIFTGNPMEVFTEAKYTIINGEIVFSKCDK</sequence>
<dbReference type="Gene3D" id="2.30.40.10">
    <property type="entry name" value="Urease, subunit C, domain 1"/>
    <property type="match status" value="1"/>
</dbReference>
<dbReference type="SUPFAM" id="SSF51338">
    <property type="entry name" value="Composite domain of metallo-dependent hydrolases"/>
    <property type="match status" value="1"/>
</dbReference>
<comment type="caution">
    <text evidence="2">The sequence shown here is derived from an EMBL/GenBank/DDBJ whole genome shotgun (WGS) entry which is preliminary data.</text>
</comment>
<keyword evidence="3" id="KW-1185">Reference proteome</keyword>
<dbReference type="InterPro" id="IPR006680">
    <property type="entry name" value="Amidohydro-rel"/>
</dbReference>
<dbReference type="InterPro" id="IPR051781">
    <property type="entry name" value="Metallo-dep_Hydrolase"/>
</dbReference>
<dbReference type="RefSeq" id="WP_406787428.1">
    <property type="nucleotide sequence ID" value="NZ_JBJIAA010000007.1"/>
</dbReference>
<feature type="domain" description="Amidohydrolase-related" evidence="1">
    <location>
        <begin position="51"/>
        <end position="381"/>
    </location>
</feature>
<dbReference type="PANTHER" id="PTHR43135:SF3">
    <property type="entry name" value="ALPHA-D-RIBOSE 1-METHYLPHOSPHONATE 5-TRIPHOSPHATE DIPHOSPHATASE"/>
    <property type="match status" value="1"/>
</dbReference>
<dbReference type="EMBL" id="JBJIAA010000007">
    <property type="protein sequence ID" value="MFL0250765.1"/>
    <property type="molecule type" value="Genomic_DNA"/>
</dbReference>
<gene>
    <name evidence="2" type="ORF">ACJDT4_10065</name>
</gene>
<dbReference type="SUPFAM" id="SSF51556">
    <property type="entry name" value="Metallo-dependent hydrolases"/>
    <property type="match status" value="1"/>
</dbReference>
<protein>
    <submittedName>
        <fullName evidence="2">Amidohydrolase</fullName>
    </submittedName>
</protein>
<evidence type="ECO:0000313" key="3">
    <source>
        <dbReference type="Proteomes" id="UP001623592"/>
    </source>
</evidence>
<dbReference type="Gene3D" id="3.20.20.140">
    <property type="entry name" value="Metal-dependent hydrolases"/>
    <property type="match status" value="1"/>
</dbReference>
<evidence type="ECO:0000313" key="2">
    <source>
        <dbReference type="EMBL" id="MFL0250765.1"/>
    </source>
</evidence>
<dbReference type="InterPro" id="IPR032466">
    <property type="entry name" value="Metal_Hydrolase"/>
</dbReference>
<dbReference type="InterPro" id="IPR011059">
    <property type="entry name" value="Metal-dep_hydrolase_composite"/>
</dbReference>
<organism evidence="2 3">
    <name type="scientific">Clostridium neuense</name>
    <dbReference type="NCBI Taxonomy" id="1728934"/>
    <lineage>
        <taxon>Bacteria</taxon>
        <taxon>Bacillati</taxon>
        <taxon>Bacillota</taxon>
        <taxon>Clostridia</taxon>
        <taxon>Eubacteriales</taxon>
        <taxon>Clostridiaceae</taxon>
        <taxon>Clostridium</taxon>
    </lineage>
</organism>
<name>A0ABW8TEA8_9CLOT</name>
<accession>A0ABW8TEA8</accession>
<dbReference type="PANTHER" id="PTHR43135">
    <property type="entry name" value="ALPHA-D-RIBOSE 1-METHYLPHOSPHONATE 5-TRIPHOSPHATE DIPHOSPHATASE"/>
    <property type="match status" value="1"/>
</dbReference>
<dbReference type="Pfam" id="PF01979">
    <property type="entry name" value="Amidohydro_1"/>
    <property type="match status" value="1"/>
</dbReference>
<dbReference type="Proteomes" id="UP001623592">
    <property type="component" value="Unassembled WGS sequence"/>
</dbReference>
<evidence type="ECO:0000259" key="1">
    <source>
        <dbReference type="Pfam" id="PF01979"/>
    </source>
</evidence>
<dbReference type="CDD" id="cd01309">
    <property type="entry name" value="Met_dep_hydrolase_C"/>
    <property type="match status" value="1"/>
</dbReference>
<reference evidence="2 3" key="1">
    <citation type="submission" date="2024-11" db="EMBL/GenBank/DDBJ databases">
        <authorList>
            <person name="Heng Y.C."/>
            <person name="Lim A.C.H."/>
            <person name="Lee J.K.Y."/>
            <person name="Kittelmann S."/>
        </authorList>
    </citation>
    <scope>NUCLEOTIDE SEQUENCE [LARGE SCALE GENOMIC DNA]</scope>
    <source>
        <strain evidence="2 3">WILCCON 0114</strain>
    </source>
</reference>